<evidence type="ECO:0000256" key="3">
    <source>
        <dbReference type="ARBA" id="ARBA00023163"/>
    </source>
</evidence>
<dbReference type="GO" id="GO:0000976">
    <property type="term" value="F:transcription cis-regulatory region binding"/>
    <property type="evidence" value="ECO:0007669"/>
    <property type="project" value="TreeGrafter"/>
</dbReference>
<dbReference type="KEGG" id="ahm:TL08_07215"/>
<dbReference type="InterPro" id="IPR041347">
    <property type="entry name" value="MftR_C"/>
</dbReference>
<dbReference type="Gene3D" id="1.10.357.10">
    <property type="entry name" value="Tetracycline Repressor, domain 2"/>
    <property type="match status" value="1"/>
</dbReference>
<evidence type="ECO:0000256" key="1">
    <source>
        <dbReference type="ARBA" id="ARBA00023015"/>
    </source>
</evidence>
<keyword evidence="7" id="KW-1185">Reference proteome</keyword>
<dbReference type="AlphaFoldDB" id="A0AAC9HN50"/>
<evidence type="ECO:0000256" key="2">
    <source>
        <dbReference type="ARBA" id="ARBA00023125"/>
    </source>
</evidence>
<gene>
    <name evidence="6" type="ORF">TL08_07215</name>
</gene>
<keyword evidence="3" id="KW-0804">Transcription</keyword>
<accession>A0AAC9HN50</accession>
<sequence>MTEPGLRERKKQRTRDALTEAAYVLFDRKGFEATTIDEIADAVEVSPRTFLRYFNSKEDVALTSANQQLTAMIENLAARPSDESVLTALRRSVVEVLEACETGRDGFDRDRYQRTRTLLARTPTLLAASLEQSAIRLDEVATLIGQRMGVDHTVDRRPYLVAAVALNAVQTGLNAWRAHHPAALASETVGELFDLLGEGIDYPAAVPPVSDDEPG</sequence>
<dbReference type="PANTHER" id="PTHR30055">
    <property type="entry name" value="HTH-TYPE TRANSCRIPTIONAL REGULATOR RUTR"/>
    <property type="match status" value="1"/>
</dbReference>
<evidence type="ECO:0000313" key="7">
    <source>
        <dbReference type="Proteomes" id="UP000095210"/>
    </source>
</evidence>
<proteinExistence type="predicted"/>
<feature type="domain" description="HTH tetR-type" evidence="5">
    <location>
        <begin position="12"/>
        <end position="72"/>
    </location>
</feature>
<organism evidence="6 7">
    <name type="scientific">Actinoalloteichus hymeniacidonis</name>
    <dbReference type="NCBI Taxonomy" id="340345"/>
    <lineage>
        <taxon>Bacteria</taxon>
        <taxon>Bacillati</taxon>
        <taxon>Actinomycetota</taxon>
        <taxon>Actinomycetes</taxon>
        <taxon>Pseudonocardiales</taxon>
        <taxon>Pseudonocardiaceae</taxon>
        <taxon>Actinoalloteichus</taxon>
    </lineage>
</organism>
<dbReference type="InterPro" id="IPR009057">
    <property type="entry name" value="Homeodomain-like_sf"/>
</dbReference>
<dbReference type="PROSITE" id="PS50977">
    <property type="entry name" value="HTH_TETR_2"/>
    <property type="match status" value="1"/>
</dbReference>
<reference evidence="7" key="1">
    <citation type="submission" date="2016-03" db="EMBL/GenBank/DDBJ databases">
        <title>Complete genome sequence of the type strain Actinoalloteichus hymeniacidonis DSM 45092.</title>
        <authorList>
            <person name="Schaffert L."/>
            <person name="Albersmeier A."/>
            <person name="Winkler A."/>
            <person name="Kalinowski J."/>
            <person name="Zotchev S."/>
            <person name="Ruckert C."/>
        </authorList>
    </citation>
    <scope>NUCLEOTIDE SEQUENCE [LARGE SCALE GENOMIC DNA]</scope>
    <source>
        <strain evidence="7">HPA177(T) (DSM 45092(T))</strain>
    </source>
</reference>
<evidence type="ECO:0000256" key="4">
    <source>
        <dbReference type="PROSITE-ProRule" id="PRU00335"/>
    </source>
</evidence>
<dbReference type="GO" id="GO:0003700">
    <property type="term" value="F:DNA-binding transcription factor activity"/>
    <property type="evidence" value="ECO:0007669"/>
    <property type="project" value="TreeGrafter"/>
</dbReference>
<feature type="DNA-binding region" description="H-T-H motif" evidence="4">
    <location>
        <begin position="35"/>
        <end position="54"/>
    </location>
</feature>
<dbReference type="PANTHER" id="PTHR30055:SF238">
    <property type="entry name" value="MYCOFACTOCIN BIOSYNTHESIS TRANSCRIPTIONAL REGULATOR MFTR-RELATED"/>
    <property type="match status" value="1"/>
</dbReference>
<dbReference type="InterPro" id="IPR050109">
    <property type="entry name" value="HTH-type_TetR-like_transc_reg"/>
</dbReference>
<keyword evidence="2 4" id="KW-0238">DNA-binding</keyword>
<dbReference type="SUPFAM" id="SSF46689">
    <property type="entry name" value="Homeodomain-like"/>
    <property type="match status" value="1"/>
</dbReference>
<dbReference type="InterPro" id="IPR001647">
    <property type="entry name" value="HTH_TetR"/>
</dbReference>
<dbReference type="Pfam" id="PF17754">
    <property type="entry name" value="TetR_C_14"/>
    <property type="match status" value="1"/>
</dbReference>
<protein>
    <submittedName>
        <fullName evidence="6">Transcriptional regulator, TetR family</fullName>
    </submittedName>
</protein>
<dbReference type="Gene3D" id="1.10.10.60">
    <property type="entry name" value="Homeodomain-like"/>
    <property type="match status" value="1"/>
</dbReference>
<dbReference type="RefSeq" id="WP_069847571.1">
    <property type="nucleotide sequence ID" value="NZ_CP014859.1"/>
</dbReference>
<dbReference type="Pfam" id="PF00440">
    <property type="entry name" value="TetR_N"/>
    <property type="match status" value="1"/>
</dbReference>
<evidence type="ECO:0000313" key="6">
    <source>
        <dbReference type="EMBL" id="AOS62261.1"/>
    </source>
</evidence>
<evidence type="ECO:0000259" key="5">
    <source>
        <dbReference type="PROSITE" id="PS50977"/>
    </source>
</evidence>
<dbReference type="Proteomes" id="UP000095210">
    <property type="component" value="Chromosome"/>
</dbReference>
<dbReference type="EMBL" id="CP014859">
    <property type="protein sequence ID" value="AOS62261.1"/>
    <property type="molecule type" value="Genomic_DNA"/>
</dbReference>
<keyword evidence="1" id="KW-0805">Transcription regulation</keyword>
<name>A0AAC9HN50_9PSEU</name>